<proteinExistence type="predicted"/>
<dbReference type="AlphaFoldDB" id="A0A061QW95"/>
<accession>A0A061QW95</accession>
<dbReference type="GO" id="GO:0009231">
    <property type="term" value="P:riboflavin biosynthetic process"/>
    <property type="evidence" value="ECO:0007669"/>
    <property type="project" value="InterPro"/>
</dbReference>
<dbReference type="InterPro" id="IPR050765">
    <property type="entry name" value="Riboflavin_Biosynth_HTPR"/>
</dbReference>
<dbReference type="CDD" id="cd15457">
    <property type="entry name" value="NADAR"/>
    <property type="match status" value="1"/>
</dbReference>
<dbReference type="Pfam" id="PF01872">
    <property type="entry name" value="RibD_C"/>
    <property type="match status" value="1"/>
</dbReference>
<feature type="domain" description="NADAR" evidence="5">
    <location>
        <begin position="145"/>
        <end position="302"/>
    </location>
</feature>
<feature type="domain" description="Bacterial bifunctional deaminase-reductase C-terminal" evidence="4">
    <location>
        <begin position="3"/>
        <end position="74"/>
    </location>
</feature>
<dbReference type="Gene3D" id="3.40.430.10">
    <property type="entry name" value="Dihydrofolate Reductase, subunit A"/>
    <property type="match status" value="1"/>
</dbReference>
<keyword evidence="3" id="KW-0560">Oxidoreductase</keyword>
<evidence type="ECO:0000313" key="6">
    <source>
        <dbReference type="EMBL" id="JAC62734.1"/>
    </source>
</evidence>
<evidence type="ECO:0000256" key="3">
    <source>
        <dbReference type="ARBA" id="ARBA00023002"/>
    </source>
</evidence>
<dbReference type="PANTHER" id="PTHR38011:SF7">
    <property type="entry name" value="2,5-DIAMINO-6-RIBOSYLAMINO-4(3H)-PYRIMIDINONE 5'-PHOSPHATE REDUCTASE"/>
    <property type="match status" value="1"/>
</dbReference>
<evidence type="ECO:0000256" key="2">
    <source>
        <dbReference type="ARBA" id="ARBA00022857"/>
    </source>
</evidence>
<dbReference type="GO" id="GO:0008703">
    <property type="term" value="F:5-amino-6-(5-phosphoribosylamino)uracil reductase activity"/>
    <property type="evidence" value="ECO:0007669"/>
    <property type="project" value="InterPro"/>
</dbReference>
<evidence type="ECO:0000256" key="1">
    <source>
        <dbReference type="ARBA" id="ARBA00005104"/>
    </source>
</evidence>
<keyword evidence="2" id="KW-0521">NADP</keyword>
<dbReference type="InterPro" id="IPR024072">
    <property type="entry name" value="DHFR-like_dom_sf"/>
</dbReference>
<organism evidence="6">
    <name type="scientific">Tetraselmis sp. GSL018</name>
    <dbReference type="NCBI Taxonomy" id="582737"/>
    <lineage>
        <taxon>Eukaryota</taxon>
        <taxon>Viridiplantae</taxon>
        <taxon>Chlorophyta</taxon>
        <taxon>core chlorophytes</taxon>
        <taxon>Chlorodendrophyceae</taxon>
        <taxon>Chlorodendrales</taxon>
        <taxon>Chlorodendraceae</taxon>
        <taxon>Tetraselmis</taxon>
    </lineage>
</organism>
<dbReference type="InterPro" id="IPR037238">
    <property type="entry name" value="YbiA-like_sf"/>
</dbReference>
<sequence>HSRGFLQLLWECGGGLAAPAIAEGVIHKIVAFVAMKVIGGPGAPTPIGELGFTAMSDALELVENDVQQVGKDLQITGYLAATSGGLARQIEMLESVPSGEGQPGSDGSGEPLQAQAPISRLLPMVEHGRAWSLRGDSAEPSDVEFYKAWDRNGVLTNFSCHPIRVTEEDGTTPETEWASVEHYYQAQKFGGERAPSSAAREVVSAIALARSPEEAARIGRTAERTTPEIVVPDWDTAKVRAMRRALIAKYTAHDGPREFLLSTGDRKLVEACPHDYFWGCGYGDTGENRLGELLQEVRAMLRASSS</sequence>
<reference evidence="6" key="1">
    <citation type="submission" date="2014-05" db="EMBL/GenBank/DDBJ databases">
        <title>The transcriptome of the halophilic microalga Tetraselmis sp. GSL018 isolated from the Great Salt Lake, Utah.</title>
        <authorList>
            <person name="Jinkerson R.E."/>
            <person name="D'Adamo S."/>
            <person name="Posewitz M.C."/>
        </authorList>
    </citation>
    <scope>NUCLEOTIDE SEQUENCE</scope>
    <source>
        <strain evidence="6">GSL018</strain>
    </source>
</reference>
<dbReference type="InterPro" id="IPR012816">
    <property type="entry name" value="NADAR"/>
</dbReference>
<dbReference type="SUPFAM" id="SSF53597">
    <property type="entry name" value="Dihydrofolate reductase-like"/>
    <property type="match status" value="1"/>
</dbReference>
<protein>
    <submittedName>
        <fullName evidence="6">Riboflavin biosynthesis</fullName>
    </submittedName>
</protein>
<dbReference type="PANTHER" id="PTHR38011">
    <property type="entry name" value="DIHYDROFOLATE REDUCTASE FAMILY PROTEIN (AFU_ORTHOLOGUE AFUA_8G06820)"/>
    <property type="match status" value="1"/>
</dbReference>
<dbReference type="InterPro" id="IPR002734">
    <property type="entry name" value="RibDG_C"/>
</dbReference>
<evidence type="ECO:0000259" key="5">
    <source>
        <dbReference type="Pfam" id="PF08719"/>
    </source>
</evidence>
<gene>
    <name evidence="6" type="ORF">TSPGSL018_22462</name>
</gene>
<dbReference type="NCBIfam" id="TIGR02464">
    <property type="entry name" value="ribofla_fusion"/>
    <property type="match status" value="1"/>
</dbReference>
<dbReference type="EMBL" id="GBEZ01024233">
    <property type="protein sequence ID" value="JAC62734.1"/>
    <property type="molecule type" value="Transcribed_RNA"/>
</dbReference>
<name>A0A061QW95_9CHLO</name>
<evidence type="ECO:0000259" key="4">
    <source>
        <dbReference type="Pfam" id="PF01872"/>
    </source>
</evidence>
<dbReference type="Pfam" id="PF08719">
    <property type="entry name" value="NADAR"/>
    <property type="match status" value="1"/>
</dbReference>
<feature type="non-terminal residue" evidence="6">
    <location>
        <position position="1"/>
    </location>
</feature>
<dbReference type="SUPFAM" id="SSF143990">
    <property type="entry name" value="YbiA-like"/>
    <property type="match status" value="1"/>
</dbReference>
<comment type="pathway">
    <text evidence="1">Cofactor biosynthesis; riboflavin biosynthesis.</text>
</comment>
<dbReference type="Gene3D" id="1.10.357.40">
    <property type="entry name" value="YbiA-like"/>
    <property type="match status" value="1"/>
</dbReference>